<dbReference type="GO" id="GO:0005829">
    <property type="term" value="C:cytosol"/>
    <property type="evidence" value="ECO:0007669"/>
    <property type="project" value="GOC"/>
</dbReference>
<dbReference type="Pfam" id="PF24601">
    <property type="entry name" value="TPR_DOP1"/>
    <property type="match status" value="1"/>
</dbReference>
<evidence type="ECO:0000256" key="2">
    <source>
        <dbReference type="ARBA" id="ARBA00022448"/>
    </source>
</evidence>
<evidence type="ECO:0000256" key="5">
    <source>
        <dbReference type="ARBA" id="ARBA00023136"/>
    </source>
</evidence>
<evidence type="ECO:0000259" key="8">
    <source>
        <dbReference type="Pfam" id="PF04118"/>
    </source>
</evidence>
<dbReference type="InterPro" id="IPR007249">
    <property type="entry name" value="DOP1_N"/>
</dbReference>
<keyword evidence="3" id="KW-0653">Protein transport</keyword>
<proteinExistence type="inferred from homology"/>
<feature type="compositionally biased region" description="Acidic residues" evidence="7">
    <location>
        <begin position="1114"/>
        <end position="1133"/>
    </location>
</feature>
<feature type="region of interest" description="Disordered" evidence="7">
    <location>
        <begin position="720"/>
        <end position="741"/>
    </location>
</feature>
<evidence type="ECO:0000256" key="1">
    <source>
        <dbReference type="ARBA" id="ARBA00004395"/>
    </source>
</evidence>
<dbReference type="Pfam" id="PF24597">
    <property type="entry name" value="TPR_DOP1_M"/>
    <property type="match status" value="1"/>
</dbReference>
<keyword evidence="2" id="KW-0813">Transport</keyword>
<accession>A0A6P7H233</accession>
<evidence type="ECO:0000259" key="9">
    <source>
        <dbReference type="Pfam" id="PF24597"/>
    </source>
</evidence>
<dbReference type="GeneID" id="114426085"/>
<feature type="region of interest" description="Disordered" evidence="7">
    <location>
        <begin position="1094"/>
        <end position="1160"/>
    </location>
</feature>
<feature type="compositionally biased region" description="Polar residues" evidence="7">
    <location>
        <begin position="1142"/>
        <end position="1156"/>
    </location>
</feature>
<evidence type="ECO:0000256" key="3">
    <source>
        <dbReference type="ARBA" id="ARBA00022927"/>
    </source>
</evidence>
<dbReference type="InterPro" id="IPR016024">
    <property type="entry name" value="ARM-type_fold"/>
</dbReference>
<dbReference type="InterPro" id="IPR056457">
    <property type="entry name" value="DOP1_C"/>
</dbReference>
<keyword evidence="4" id="KW-0333">Golgi apparatus</keyword>
<dbReference type="CTD" id="9980"/>
<evidence type="ECO:0000256" key="7">
    <source>
        <dbReference type="SAM" id="MobiDB-lite"/>
    </source>
</evidence>
<evidence type="ECO:0000256" key="6">
    <source>
        <dbReference type="ARBA" id="ARBA00046326"/>
    </source>
</evidence>
<keyword evidence="5" id="KW-0472">Membrane</keyword>
<dbReference type="InterPro" id="IPR056458">
    <property type="entry name" value="TPR_DOP1_M"/>
</dbReference>
<dbReference type="GO" id="GO:0006895">
    <property type="term" value="P:Golgi to endosome transport"/>
    <property type="evidence" value="ECO:0007669"/>
    <property type="project" value="InterPro"/>
</dbReference>
<evidence type="ECO:0000259" key="11">
    <source>
        <dbReference type="Pfam" id="PF24601"/>
    </source>
</evidence>
<comment type="subcellular location">
    <subcellularLocation>
        <location evidence="1">Golgi apparatus membrane</location>
        <topology evidence="1">Peripheral membrane protein</topology>
    </subcellularLocation>
</comment>
<name>A0A6P7H233_9TELE</name>
<organism evidence="12 13">
    <name type="scientific">Parambassis ranga</name>
    <name type="common">Indian glassy fish</name>
    <dbReference type="NCBI Taxonomy" id="210632"/>
    <lineage>
        <taxon>Eukaryota</taxon>
        <taxon>Metazoa</taxon>
        <taxon>Chordata</taxon>
        <taxon>Craniata</taxon>
        <taxon>Vertebrata</taxon>
        <taxon>Euteleostomi</taxon>
        <taxon>Actinopterygii</taxon>
        <taxon>Neopterygii</taxon>
        <taxon>Teleostei</taxon>
        <taxon>Neoteleostei</taxon>
        <taxon>Acanthomorphata</taxon>
        <taxon>Ovalentaria</taxon>
        <taxon>Ambassidae</taxon>
        <taxon>Parambassis</taxon>
    </lineage>
</organism>
<dbReference type="GO" id="GO:0015031">
    <property type="term" value="P:protein transport"/>
    <property type="evidence" value="ECO:0007669"/>
    <property type="project" value="UniProtKB-KW"/>
</dbReference>
<feature type="domain" description="DOP1-like C-terminal" evidence="10">
    <location>
        <begin position="1776"/>
        <end position="2264"/>
    </location>
</feature>
<feature type="domain" description="DOP1 N-terminal" evidence="8">
    <location>
        <begin position="12"/>
        <end position="303"/>
    </location>
</feature>
<feature type="region of interest" description="Disordered" evidence="7">
    <location>
        <begin position="563"/>
        <end position="593"/>
    </location>
</feature>
<dbReference type="InterPro" id="IPR040314">
    <property type="entry name" value="DOP1"/>
</dbReference>
<protein>
    <submittedName>
        <fullName evidence="13">Protein dopey-2</fullName>
    </submittedName>
</protein>
<gene>
    <name evidence="13" type="primary">dop1b</name>
</gene>
<dbReference type="Proteomes" id="UP000515145">
    <property type="component" value="Chromosome 21"/>
</dbReference>
<keyword evidence="12" id="KW-1185">Reference proteome</keyword>
<dbReference type="Pfam" id="PF04118">
    <property type="entry name" value="Dopey_N"/>
    <property type="match status" value="1"/>
</dbReference>
<dbReference type="GO" id="GO:0005768">
    <property type="term" value="C:endosome"/>
    <property type="evidence" value="ECO:0007669"/>
    <property type="project" value="TreeGrafter"/>
</dbReference>
<dbReference type="SUPFAM" id="SSF48371">
    <property type="entry name" value="ARM repeat"/>
    <property type="match status" value="1"/>
</dbReference>
<dbReference type="GO" id="GO:0000139">
    <property type="term" value="C:Golgi membrane"/>
    <property type="evidence" value="ECO:0007669"/>
    <property type="project" value="UniProtKB-SubCell"/>
</dbReference>
<evidence type="ECO:0000259" key="10">
    <source>
        <dbReference type="Pfam" id="PF24598"/>
    </source>
</evidence>
<feature type="domain" description="DOP1-like TPR" evidence="11">
    <location>
        <begin position="1216"/>
        <end position="1609"/>
    </location>
</feature>
<dbReference type="InParanoid" id="A0A6P7H233"/>
<evidence type="ECO:0000256" key="4">
    <source>
        <dbReference type="ARBA" id="ARBA00023034"/>
    </source>
</evidence>
<dbReference type="GO" id="GO:0005802">
    <property type="term" value="C:trans-Golgi network"/>
    <property type="evidence" value="ECO:0007669"/>
    <property type="project" value="TreeGrafter"/>
</dbReference>
<feature type="domain" description="DOP1-like middle TPR" evidence="9">
    <location>
        <begin position="327"/>
        <end position="541"/>
    </location>
</feature>
<comment type="similarity">
    <text evidence="6">Belongs to the DOP1 family.</text>
</comment>
<dbReference type="RefSeq" id="XP_028249040.1">
    <property type="nucleotide sequence ID" value="XM_028393239.1"/>
</dbReference>
<evidence type="ECO:0000313" key="13">
    <source>
        <dbReference type="RefSeq" id="XP_028249040.1"/>
    </source>
</evidence>
<dbReference type="PANTHER" id="PTHR14042">
    <property type="entry name" value="DOPEY-RELATED"/>
    <property type="match status" value="1"/>
</dbReference>
<dbReference type="InterPro" id="IPR056459">
    <property type="entry name" value="TPR_DOP1"/>
</dbReference>
<dbReference type="Pfam" id="PF24598">
    <property type="entry name" value="DOP1_C"/>
    <property type="match status" value="1"/>
</dbReference>
<evidence type="ECO:0000313" key="12">
    <source>
        <dbReference type="Proteomes" id="UP000515145"/>
    </source>
</evidence>
<dbReference type="PANTHER" id="PTHR14042:SF23">
    <property type="entry name" value="PROTEIN DOPEY-2"/>
    <property type="match status" value="1"/>
</dbReference>
<sequence length="2311" mass="258254">MDPEELELQNDYRYRSYAAVIEKALRNFESSSEWADLISSLGKLNKALQSNLRYSLLPKRLIIGKRLAQCLHPALPSGVHLKALETYEVIFKIIGTKWLAKDLFIYSSGLFPLLGHAAMAVKPALLTLYERYYLPLQRALLPSLQAFITGLLPGLEEGLEVYDRTDALLVKLSLLVGQQVFYGALWGSMLVTPMVRLPASVFIVTHFDRMASLSQQAHMLGYDHHVVVKSVCLCLQDSNALVQRNMLEILLYFFPFATCQNPEEPSIALSAEDMITVGSAASLTLLRRDMSLNRRLYAWLLGTGIKGEMVAPHPTLSTTIEDHTSFYFNTYSKHFLVMALINILKQKDVESDPEHVAGYLRPFRILISLLDKPEIGLAVLNSVLLEVVRAFHSYCREMLGEESITISALSSNQITSKIKENKNASEIIKTMNMLVSTMDSEYLWEYMTRCFCTSLSEKDDPPTPPDYDHSHPAPSVKEMATLIIFLLDVLPLELHADIQSHFLPEMLGTMLQTLRSHMDSISLEDVTQALRACFKVLSKIQMPVAYMDVETGVHAEEIQLESLEEENTKTQDLETEGEKGGSGGQFNGHHDDEELNQDREDAADGANGVYPTMRSEDSGLGISASPSEQHLSPRVKIAAEGNAISKEGEAVWRRGGSVDTMTQCLQDILAFITTRYLLVQVEDVRGPDEEPQADLSPTSVDQKTLLTNIGGREIKEKLSGLFSPNKHKSRTSSESHLASVPSEKKKHCRHLGCLDWAAGYMPRGKAEISEACRQAFIATCHLLLECTTFPVYLSEEETLALHTDMFGHTGIYVETLPVWLRSLMTLCCLSRDYNIQHTAVATLLELINHSQSLVLVIQDKHKRYQSSESNPLSGRLQMVTVPPIYPGLLHAIEESTDFYQRVSKVLWGQLDTERREQHISCVELFYRLHCLAPSASICEDIICQALLHKDKTVRLEALHRFTVLWHLTREIQTNRTMSLNRSFDRSLCVVVESLTCSDGSISAAAQCWLVRALTLNDVIRILEPILLLLLHPSTQRCSIQSIKQNLTVGNLKILNSRGRNSTKIHVTSTDAMATEVTTLNNLNIVDREALWTELETGPEPPKPLDLVISRSESEETEEEENREEEEEEEEEADSEHTESADTSGAQGSTENSSSGSALYRSTEEGGMVNGLRRVESEHTQASDSLSSEDEEDLELEAMARSRLLKQEREKREAIDSLFRHVLLYPVAGGWRHLLQGLALLDSLLRSSAQSPLVDALSSTSLDTSSAAHLNLVSNLLQRHQQAQDGKGFYGCLLSPSSSPSVPPSLLIEMLVSLSLQFLRSHYPSYLSSSPLDLQGNREVQVKSVEVLTRIVNQLSCTVREEECNKAHLELIRRLLSSCKVQQYALLTLSASMYISQKGADKGASKGVELLDEQGGLSEESLVNLGSGGGQEQFPLQMELLKLLQALIVLEYHVWPVGAASATGSGGASGEPRESSATSTTLAREWQTAILFQQSIKAAQYVQSHPITAQGMFVSAAARALQPQYGYAMHPHWVSLLCSSLPYLGRSLGIIVAPLITQICKNLDELVKLYEHDGGKTSQSLSGRRENIAPDYPLTLLEGLTTIAHYCLLDNKKSIVACDPVDVRNARNAVIEALPQMLSSMALLWGVVIREEFQKRPSDSVQSSRHTSTSVYFKSTKILRLRILEFLIPLTRQYGIQLMAALGAVWSNRKSKRRPKNRVLPVVSESHLTIVELVKSLHTLHTDTVLHLVKEVVKKPHQIKGDQKSTLVDIPMLHFSYAYIQSISAQALQENIAPLLSLLRESVQLNLAPPGHFLLLGILNDFVNRLSNLDSKKDSRDLQEVTQRILEAVGGIAGSSLEQTSWLSRSLEVKVQPQVCQEADEPDDTDMDGELFESAAQASTMVSSSAPSVYSVQALVLLAEVLAPLLDMVYRSDEKEKAVPLISRLMYYVFPYLKNHSAYNMPSFQAGSQLLSSLSGYAYTKRAWRKEVFELFMDPLFFTMDSSCAHSWKSIIDHLLTHEKTMFKDLMSMQSGSLKLFNNVDQKPMLLKRQAFALFSGEIDQYHLYLPLIQERLTETLRMNPSPAVSAQMYLMFRVLLLRVSSQHLTSLWPIMVTELIRTFSRLEKALQADKDTSKLAKVMRGALEKNGPVNFSQAEMDMYLSACKFLDTSLAFPPQKIPIFQMYRWAFVPEVDVNRYNGPETALIEGEHECTPHVVRVLEGIQQRYGALNGLNEESSTELLEFPLLTQCSLSSITQLLPFLRTLCCSFQGPPTNSQSMAHFPIAEYPAASSHTVLKRLEHITEEEFLDSMES</sequence>
<feature type="compositionally biased region" description="Basic and acidic residues" evidence="7">
    <location>
        <begin position="566"/>
        <end position="579"/>
    </location>
</feature>
<reference evidence="13" key="1">
    <citation type="submission" date="2025-08" db="UniProtKB">
        <authorList>
            <consortium name="RefSeq"/>
        </authorList>
    </citation>
    <scope>IDENTIFICATION</scope>
</reference>
<dbReference type="OrthoDB" id="297643at2759"/>